<reference evidence="1" key="1">
    <citation type="submission" date="2021-06" db="EMBL/GenBank/DDBJ databases">
        <authorList>
            <person name="Kallberg Y."/>
            <person name="Tangrot J."/>
            <person name="Rosling A."/>
        </authorList>
    </citation>
    <scope>NUCLEOTIDE SEQUENCE</scope>
    <source>
        <strain evidence="1">FL966</strain>
    </source>
</reference>
<gene>
    <name evidence="1" type="ORF">CPELLU_LOCUS9730</name>
</gene>
<dbReference type="Proteomes" id="UP000789759">
    <property type="component" value="Unassembled WGS sequence"/>
</dbReference>
<accession>A0A9N9E481</accession>
<evidence type="ECO:0000313" key="2">
    <source>
        <dbReference type="Proteomes" id="UP000789759"/>
    </source>
</evidence>
<dbReference type="OrthoDB" id="10416743at2759"/>
<keyword evidence="2" id="KW-1185">Reference proteome</keyword>
<feature type="non-terminal residue" evidence="1">
    <location>
        <position position="46"/>
    </location>
</feature>
<evidence type="ECO:0000313" key="1">
    <source>
        <dbReference type="EMBL" id="CAG8659425.1"/>
    </source>
</evidence>
<proteinExistence type="predicted"/>
<organism evidence="1 2">
    <name type="scientific">Cetraspora pellucida</name>
    <dbReference type="NCBI Taxonomy" id="1433469"/>
    <lineage>
        <taxon>Eukaryota</taxon>
        <taxon>Fungi</taxon>
        <taxon>Fungi incertae sedis</taxon>
        <taxon>Mucoromycota</taxon>
        <taxon>Glomeromycotina</taxon>
        <taxon>Glomeromycetes</taxon>
        <taxon>Diversisporales</taxon>
        <taxon>Gigasporaceae</taxon>
        <taxon>Cetraspora</taxon>
    </lineage>
</organism>
<comment type="caution">
    <text evidence="1">The sequence shown here is derived from an EMBL/GenBank/DDBJ whole genome shotgun (WGS) entry which is preliminary data.</text>
</comment>
<name>A0A9N9E481_9GLOM</name>
<protein>
    <submittedName>
        <fullName evidence="1">23169_t:CDS:1</fullName>
    </submittedName>
</protein>
<dbReference type="AlphaFoldDB" id="A0A9N9E481"/>
<dbReference type="EMBL" id="CAJVQA010007617">
    <property type="protein sequence ID" value="CAG8659425.1"/>
    <property type="molecule type" value="Genomic_DNA"/>
</dbReference>
<sequence length="46" mass="5379">MPRISKCKLQSRHAYQASASKQKAIQREKYICDINQILIQTDDDEL</sequence>